<dbReference type="PANTHER" id="PTHR33495">
    <property type="entry name" value="ANTI-SIGMA FACTOR ANTAGONIST TM_1081-RELATED-RELATED"/>
    <property type="match status" value="1"/>
</dbReference>
<reference evidence="2" key="1">
    <citation type="journal article" date="2011" name="ISME J.">
        <title>The endosymbionts of the deep-sea tubeworms Riftia pachyptila and Tevnia jerichonana share an identical physiology as revealed by proteogenomic analyses.</title>
        <authorList>
            <person name="Gardebrecht A."/>
            <person name="Markert S."/>
            <person name="Felbeck H."/>
            <person name="Thuermer A."/>
            <person name="Albrecht D."/>
            <person name="Wollherr A."/>
            <person name="Kabisch J."/>
            <person name="Lehmann R."/>
            <person name="Daniel R."/>
            <person name="Liesegang H."/>
            <person name="Hecker M."/>
            <person name="Sievert S.M."/>
            <person name="Schweder T."/>
        </authorList>
    </citation>
    <scope>NUCLEOTIDE SEQUENCE [LARGE SCALE GENOMIC DNA]</scope>
</reference>
<dbReference type="Proteomes" id="UP000004491">
    <property type="component" value="Unassembled WGS sequence"/>
</dbReference>
<dbReference type="EMBL" id="AFOC01000002">
    <property type="protein sequence ID" value="EGV52841.1"/>
    <property type="molecule type" value="Genomic_DNA"/>
</dbReference>
<dbReference type="InterPro" id="IPR002645">
    <property type="entry name" value="STAS_dom"/>
</dbReference>
<feature type="domain" description="STAS" evidence="1">
    <location>
        <begin position="36"/>
        <end position="123"/>
    </location>
</feature>
<proteinExistence type="predicted"/>
<gene>
    <name evidence="2" type="ORF">Rifp1Sym_ab00670</name>
</gene>
<dbReference type="PANTHER" id="PTHR33495:SF15">
    <property type="entry name" value="STAS DOMAIN-CONTAINING PROTEIN"/>
    <property type="match status" value="1"/>
</dbReference>
<dbReference type="AlphaFoldDB" id="G2D9C8"/>
<dbReference type="GO" id="GO:0043856">
    <property type="term" value="F:anti-sigma factor antagonist activity"/>
    <property type="evidence" value="ECO:0007669"/>
    <property type="project" value="TreeGrafter"/>
</dbReference>
<comment type="caution">
    <text evidence="2">The sequence shown here is derived from an EMBL/GenBank/DDBJ whole genome shotgun (WGS) entry which is preliminary data.</text>
</comment>
<accession>G2D9C8</accession>
<dbReference type="Gene3D" id="3.30.750.24">
    <property type="entry name" value="STAS domain"/>
    <property type="match status" value="1"/>
</dbReference>
<dbReference type="CDD" id="cd07043">
    <property type="entry name" value="STAS_anti-anti-sigma_factors"/>
    <property type="match status" value="1"/>
</dbReference>
<dbReference type="Pfam" id="PF01740">
    <property type="entry name" value="STAS"/>
    <property type="match status" value="1"/>
</dbReference>
<evidence type="ECO:0000259" key="1">
    <source>
        <dbReference type="PROSITE" id="PS50801"/>
    </source>
</evidence>
<dbReference type="PROSITE" id="PS50801">
    <property type="entry name" value="STAS"/>
    <property type="match status" value="1"/>
</dbReference>
<dbReference type="InterPro" id="IPR036513">
    <property type="entry name" value="STAS_dom_sf"/>
</dbReference>
<keyword evidence="3" id="KW-1185">Reference proteome</keyword>
<sequence>MATFFRWIHRPSSKLNVDCEANMSVTTSKSSDGTSVTIKISGRFDFSKHQDFINAYKAYPKGEMGFVVDLAEAEYMDSSAMGMLLQLREHSSKVKDSVVLANGNDAINEILKIANFGKLFLIK</sequence>
<evidence type="ECO:0000313" key="3">
    <source>
        <dbReference type="Proteomes" id="UP000004491"/>
    </source>
</evidence>
<dbReference type="SUPFAM" id="SSF52091">
    <property type="entry name" value="SpoIIaa-like"/>
    <property type="match status" value="1"/>
</dbReference>
<name>G2D9C8_9GAMM</name>
<organism evidence="2 3">
    <name type="scientific">endosymbiont of Riftia pachyptila</name>
    <name type="common">vent Ph05</name>
    <dbReference type="NCBI Taxonomy" id="1048808"/>
    <lineage>
        <taxon>Bacteria</taxon>
        <taxon>Pseudomonadati</taxon>
        <taxon>Pseudomonadota</taxon>
        <taxon>Gammaproteobacteria</taxon>
        <taxon>sulfur-oxidizing symbionts</taxon>
    </lineage>
</organism>
<evidence type="ECO:0000313" key="2">
    <source>
        <dbReference type="EMBL" id="EGV52841.1"/>
    </source>
</evidence>
<protein>
    <submittedName>
        <fullName evidence="2">Anti-sigma-factor antagonist</fullName>
    </submittedName>
</protein>